<accession>A0AA37HCK3</accession>
<protein>
    <submittedName>
        <fullName evidence="2">Uncharacterized protein</fullName>
    </submittedName>
</protein>
<keyword evidence="3" id="KW-1185">Reference proteome</keyword>
<feature type="region of interest" description="Disordered" evidence="1">
    <location>
        <begin position="71"/>
        <end position="152"/>
    </location>
</feature>
<dbReference type="Proteomes" id="UP001055286">
    <property type="component" value="Unassembled WGS sequence"/>
</dbReference>
<comment type="caution">
    <text evidence="2">The sequence shown here is derived from an EMBL/GenBank/DDBJ whole genome shotgun (WGS) entry which is preliminary data.</text>
</comment>
<reference evidence="2" key="1">
    <citation type="journal article" date="2016" name="Front. Microbiol.">
        <title>Genome Sequence of the Piezophilic, Mesophilic Sulfate-Reducing Bacterium Desulfovibrio indicus J2T.</title>
        <authorList>
            <person name="Cao J."/>
            <person name="Maignien L."/>
            <person name="Shao Z."/>
            <person name="Alain K."/>
            <person name="Jebbar M."/>
        </authorList>
    </citation>
    <scope>NUCLEOTIDE SEQUENCE</scope>
    <source>
        <strain evidence="2">JCM 32048</strain>
    </source>
</reference>
<gene>
    <name evidence="2" type="ORF">MPEAHAMD_3525</name>
</gene>
<dbReference type="EMBL" id="BPQJ01000016">
    <property type="protein sequence ID" value="GJD63359.1"/>
    <property type="molecule type" value="Genomic_DNA"/>
</dbReference>
<evidence type="ECO:0000313" key="3">
    <source>
        <dbReference type="Proteomes" id="UP001055286"/>
    </source>
</evidence>
<reference evidence="2" key="2">
    <citation type="submission" date="2021-08" db="EMBL/GenBank/DDBJ databases">
        <authorList>
            <person name="Tani A."/>
            <person name="Ola A."/>
            <person name="Ogura Y."/>
            <person name="Katsura K."/>
            <person name="Hayashi T."/>
        </authorList>
    </citation>
    <scope>NUCLEOTIDE SEQUENCE</scope>
    <source>
        <strain evidence="2">JCM 32048</strain>
    </source>
</reference>
<sequence>MVSHRRGPLEVLADQLAQLFGRVVIWVLAKVPSPTRFTLLGTLLGRHTSCQASGTAAMRRHIDPSWSCQTLRTRGRRPSGVSIGSTSGWAGSKPKVMKNRAFGPPWDDRRSTNNERACCRAPRGQASTRPRSRHRAPDTGEIGSLHRRERPHRLRKLDVVGLAPLHTATTVPSVTAAIVSPSSVVTSAMTRTSSSSRSRAPGSAFRNVQDTSIDMRAGYRMGAAVQATPTPPP</sequence>
<evidence type="ECO:0000256" key="1">
    <source>
        <dbReference type="SAM" id="MobiDB-lite"/>
    </source>
</evidence>
<organism evidence="2 3">
    <name type="scientific">Methylobacterium frigidaeris</name>
    <dbReference type="NCBI Taxonomy" id="2038277"/>
    <lineage>
        <taxon>Bacteria</taxon>
        <taxon>Pseudomonadati</taxon>
        <taxon>Pseudomonadota</taxon>
        <taxon>Alphaproteobacteria</taxon>
        <taxon>Hyphomicrobiales</taxon>
        <taxon>Methylobacteriaceae</taxon>
        <taxon>Methylobacterium</taxon>
    </lineage>
</organism>
<proteinExistence type="predicted"/>
<dbReference type="AlphaFoldDB" id="A0AA37HCK3"/>
<evidence type="ECO:0000313" key="2">
    <source>
        <dbReference type="EMBL" id="GJD63359.1"/>
    </source>
</evidence>
<name>A0AA37HCK3_9HYPH</name>